<name>A0A926FAE4_9FIRM</name>
<organism evidence="2 3">
    <name type="scientific">Qingrenia yutianensis</name>
    <dbReference type="NCBI Taxonomy" id="2763676"/>
    <lineage>
        <taxon>Bacteria</taxon>
        <taxon>Bacillati</taxon>
        <taxon>Bacillota</taxon>
        <taxon>Clostridia</taxon>
        <taxon>Eubacteriales</taxon>
        <taxon>Oscillospiraceae</taxon>
        <taxon>Qingrenia</taxon>
    </lineage>
</organism>
<feature type="signal peptide" evidence="1">
    <location>
        <begin position="1"/>
        <end position="23"/>
    </location>
</feature>
<gene>
    <name evidence="2" type="ORF">H8706_08475</name>
</gene>
<proteinExistence type="predicted"/>
<protein>
    <submittedName>
        <fullName evidence="2">Uncharacterized protein</fullName>
    </submittedName>
</protein>
<keyword evidence="1" id="KW-0732">Signal</keyword>
<feature type="chain" id="PRO_5038038341" evidence="1">
    <location>
        <begin position="24"/>
        <end position="215"/>
    </location>
</feature>
<dbReference type="EMBL" id="JACRTE010000010">
    <property type="protein sequence ID" value="MBC8596900.1"/>
    <property type="molecule type" value="Genomic_DNA"/>
</dbReference>
<accession>A0A926FAE4</accession>
<evidence type="ECO:0000313" key="3">
    <source>
        <dbReference type="Proteomes" id="UP000647416"/>
    </source>
</evidence>
<sequence length="215" mass="23659">MRKNIFAFVLLAMLAVMPFSALAQGGFEIEKKDALVSGENVLSVKFSGEYKNSLLNPQNIKLADRNGNSVKILKTYFDFSQRTLYITLGESFSATEEYELCVDKKVFGAEENQTEIFAVSDGVRLENGIEVLHDGNNYTFFAKLSGGENIKTIAFVCTVQNGGQITDTVVKNFEYSAQNELSLECLNVPDGSTVTAFVNVTDNDGNIITCGRIEQ</sequence>
<dbReference type="AlphaFoldDB" id="A0A926FAE4"/>
<dbReference type="RefSeq" id="WP_262432277.1">
    <property type="nucleotide sequence ID" value="NZ_JACRTE010000010.1"/>
</dbReference>
<comment type="caution">
    <text evidence="2">The sequence shown here is derived from an EMBL/GenBank/DDBJ whole genome shotgun (WGS) entry which is preliminary data.</text>
</comment>
<evidence type="ECO:0000313" key="2">
    <source>
        <dbReference type="EMBL" id="MBC8596900.1"/>
    </source>
</evidence>
<keyword evidence="3" id="KW-1185">Reference proteome</keyword>
<reference evidence="2" key="1">
    <citation type="submission" date="2020-08" db="EMBL/GenBank/DDBJ databases">
        <title>Genome public.</title>
        <authorList>
            <person name="Liu C."/>
            <person name="Sun Q."/>
        </authorList>
    </citation>
    <scope>NUCLEOTIDE SEQUENCE</scope>
    <source>
        <strain evidence="2">NSJ-50</strain>
    </source>
</reference>
<dbReference type="Proteomes" id="UP000647416">
    <property type="component" value="Unassembled WGS sequence"/>
</dbReference>
<evidence type="ECO:0000256" key="1">
    <source>
        <dbReference type="SAM" id="SignalP"/>
    </source>
</evidence>